<accession>A0A1X6PH39</accession>
<evidence type="ECO:0000313" key="3">
    <source>
        <dbReference type="Proteomes" id="UP000218209"/>
    </source>
</evidence>
<sequence>MHAAPERLWALERAASRMRMDQVWRRLPVPLLPHSTIASVVLLSGPALSAAARASTKVRVLLSRPKLKEAFDALAAAERTTIGGVPAGHELAVMLTLGEHDAVYVFSSTLMQMSSVLAFNESILSSNTFISWVGEFASSTAHLPAVLNFLTGEPMAVAVMAEEIHTDMAGRLLPDCVWALPGARRGAVTTERQVGAFRGLSANVQDVCDAGQREFLSNATSQSASFTHIVDKEGAPRGPRRTSSRGSSSLRTKPRCGGAPHKAARWSRCMSGRLTRSTRPASKTRTTAACSRSPTSGATCMGRTCRLSRWSVTSYGSL</sequence>
<reference evidence="2 3" key="1">
    <citation type="submission" date="2017-03" db="EMBL/GenBank/DDBJ databases">
        <title>WGS assembly of Porphyra umbilicalis.</title>
        <authorList>
            <person name="Brawley S.H."/>
            <person name="Blouin N.A."/>
            <person name="Ficko-Blean E."/>
            <person name="Wheeler G.L."/>
            <person name="Lohr M."/>
            <person name="Goodson H.V."/>
            <person name="Jenkins J.W."/>
            <person name="Blaby-Haas C.E."/>
            <person name="Helliwell K.E."/>
            <person name="Chan C."/>
            <person name="Marriage T."/>
            <person name="Bhattacharya D."/>
            <person name="Klein A.S."/>
            <person name="Badis Y."/>
            <person name="Brodie J."/>
            <person name="Cao Y."/>
            <person name="Collen J."/>
            <person name="Dittami S.M."/>
            <person name="Gachon C.M."/>
            <person name="Green B.R."/>
            <person name="Karpowicz S."/>
            <person name="Kim J.W."/>
            <person name="Kudahl U."/>
            <person name="Lin S."/>
            <person name="Michel G."/>
            <person name="Mittag M."/>
            <person name="Olson B.J."/>
            <person name="Pangilinan J."/>
            <person name="Peng Y."/>
            <person name="Qiu H."/>
            <person name="Shu S."/>
            <person name="Singer J.T."/>
            <person name="Smith A.G."/>
            <person name="Sprecher B.N."/>
            <person name="Wagner V."/>
            <person name="Wang W."/>
            <person name="Wang Z.-Y."/>
            <person name="Yan J."/>
            <person name="Yarish C."/>
            <person name="Zoeuner-Riek S."/>
            <person name="Zhuang Y."/>
            <person name="Zou Y."/>
            <person name="Lindquist E.A."/>
            <person name="Grimwood J."/>
            <person name="Barry K."/>
            <person name="Rokhsar D.S."/>
            <person name="Schmutz J."/>
            <person name="Stiller J.W."/>
            <person name="Grossman A.R."/>
            <person name="Prochnik S.E."/>
        </authorList>
    </citation>
    <scope>NUCLEOTIDE SEQUENCE [LARGE SCALE GENOMIC DNA]</scope>
    <source>
        <strain evidence="2">4086291</strain>
    </source>
</reference>
<protein>
    <submittedName>
        <fullName evidence="2">Uncharacterized protein</fullName>
    </submittedName>
</protein>
<evidence type="ECO:0000256" key="1">
    <source>
        <dbReference type="SAM" id="MobiDB-lite"/>
    </source>
</evidence>
<name>A0A1X6PH39_PORUM</name>
<organism evidence="2 3">
    <name type="scientific">Porphyra umbilicalis</name>
    <name type="common">Purple laver</name>
    <name type="synonym">Red alga</name>
    <dbReference type="NCBI Taxonomy" id="2786"/>
    <lineage>
        <taxon>Eukaryota</taxon>
        <taxon>Rhodophyta</taxon>
        <taxon>Bangiophyceae</taxon>
        <taxon>Bangiales</taxon>
        <taxon>Bangiaceae</taxon>
        <taxon>Porphyra</taxon>
    </lineage>
</organism>
<proteinExistence type="predicted"/>
<dbReference type="EMBL" id="KV918781">
    <property type="protein sequence ID" value="OSX80075.1"/>
    <property type="molecule type" value="Genomic_DNA"/>
</dbReference>
<gene>
    <name evidence="2" type="ORF">BU14_0060s0041</name>
</gene>
<dbReference type="AlphaFoldDB" id="A0A1X6PH39"/>
<dbReference type="Proteomes" id="UP000218209">
    <property type="component" value="Unassembled WGS sequence"/>
</dbReference>
<keyword evidence="3" id="KW-1185">Reference proteome</keyword>
<feature type="compositionally biased region" description="Polar residues" evidence="1">
    <location>
        <begin position="274"/>
        <end position="293"/>
    </location>
</feature>
<evidence type="ECO:0000313" key="2">
    <source>
        <dbReference type="EMBL" id="OSX80075.1"/>
    </source>
</evidence>
<feature type="region of interest" description="Disordered" evidence="1">
    <location>
        <begin position="231"/>
        <end position="293"/>
    </location>
</feature>